<dbReference type="Proteomes" id="UP001558632">
    <property type="component" value="Unassembled WGS sequence"/>
</dbReference>
<keyword evidence="1" id="KW-1133">Transmembrane helix</keyword>
<protein>
    <submittedName>
        <fullName evidence="2">Nucleoporin NDC1</fullName>
    </submittedName>
</protein>
<keyword evidence="3" id="KW-1185">Reference proteome</keyword>
<keyword evidence="1" id="KW-0812">Transmembrane</keyword>
<evidence type="ECO:0000256" key="1">
    <source>
        <dbReference type="SAM" id="Phobius"/>
    </source>
</evidence>
<name>A0ABR3KAD0_TRISP</name>
<keyword evidence="1" id="KW-0472">Membrane</keyword>
<comment type="caution">
    <text evidence="2">The sequence shown here is derived from an EMBL/GenBank/DDBJ whole genome shotgun (WGS) entry which is preliminary data.</text>
</comment>
<sequence>MDDYLCLPHITKSSCGSTPLSFMMVPSTGNFRFRSSTASWCFSLCLSFHIFMLYLAALLGMYSLNKRRSLKQPIARPRTVHARDVTEENMVLPFSCLCS</sequence>
<accession>A0ABR3KAD0</accession>
<reference evidence="2 3" key="1">
    <citation type="submission" date="2024-07" db="EMBL/GenBank/DDBJ databases">
        <title>Enhanced genomic and transcriptomic resources for Trichinella pseudospiralis and T. spiralis underpin the discovery of pronounced molecular differences between stages and species.</title>
        <authorList>
            <person name="Pasi K.K."/>
            <person name="La Rosa G."/>
            <person name="Gomez-Morales M.A."/>
            <person name="Tosini F."/>
            <person name="Sumanam S."/>
            <person name="Young N.D."/>
            <person name="Chang B.C."/>
            <person name="Robin G.B."/>
        </authorList>
    </citation>
    <scope>NUCLEOTIDE SEQUENCE [LARGE SCALE GENOMIC DNA]</scope>
    <source>
        <strain evidence="2">ISS534</strain>
    </source>
</reference>
<dbReference type="EMBL" id="JBEUSY010000444">
    <property type="protein sequence ID" value="KAL1232949.1"/>
    <property type="molecule type" value="Genomic_DNA"/>
</dbReference>
<proteinExistence type="predicted"/>
<gene>
    <name evidence="2" type="ORF">TSPI_04047</name>
</gene>
<evidence type="ECO:0000313" key="2">
    <source>
        <dbReference type="EMBL" id="KAL1232949.1"/>
    </source>
</evidence>
<feature type="transmembrane region" description="Helical" evidence="1">
    <location>
        <begin position="37"/>
        <end position="62"/>
    </location>
</feature>
<organism evidence="2 3">
    <name type="scientific">Trichinella spiralis</name>
    <name type="common">Trichina worm</name>
    <dbReference type="NCBI Taxonomy" id="6334"/>
    <lineage>
        <taxon>Eukaryota</taxon>
        <taxon>Metazoa</taxon>
        <taxon>Ecdysozoa</taxon>
        <taxon>Nematoda</taxon>
        <taxon>Enoplea</taxon>
        <taxon>Dorylaimia</taxon>
        <taxon>Trichinellida</taxon>
        <taxon>Trichinellidae</taxon>
        <taxon>Trichinella</taxon>
    </lineage>
</organism>
<evidence type="ECO:0000313" key="3">
    <source>
        <dbReference type="Proteomes" id="UP001558632"/>
    </source>
</evidence>